<accession>A0ACC0QAB7</accession>
<evidence type="ECO:0000313" key="1">
    <source>
        <dbReference type="EMBL" id="KAI8648558.1"/>
    </source>
</evidence>
<dbReference type="Proteomes" id="UP001065298">
    <property type="component" value="Chromosome 14"/>
</dbReference>
<name>A0ACC0QAB7_9HYPO</name>
<reference evidence="1" key="1">
    <citation type="submission" date="2022-06" db="EMBL/GenBank/DDBJ databases">
        <title>Fusarium solani species complex genomes reveal bases of compartmentalisation and animal pathogenesis.</title>
        <authorList>
            <person name="Tsai I.J."/>
        </authorList>
    </citation>
    <scope>NUCLEOTIDE SEQUENCE</scope>
    <source>
        <strain evidence="1">Fu6.1</strain>
    </source>
</reference>
<protein>
    <submittedName>
        <fullName evidence="1">Aldehyde dehydrogenase</fullName>
    </submittedName>
</protein>
<sequence length="754" mass="81407">MELTNIQVPNGRVVRVPTGLFINGAFVPGQTGSTVDVRNPLNEELLAKLASAQKADVDIAVDAAAAALKEWRTVSAIRRGYLLSRLADLIEQHAEDFATIEAIDAGILYNDSLRGHVKHAVNTLQYYAGLAGQIEGDALEIPNGFAYTRRQPFGICAAIIPWNAPLMITCWKLGPAIASGNVLIIKTPELAPFYGQKLAQLAVEAGFPPGVVNILCGLGPEAGQAIADHMMIRKVAFTGSGSTGRSILRAAANTNLKKVTLELGGKGPGLIFPDADLKNAAFWASLGSSANNGQICALMSRLYVHESVYDEFLGLFKKHSQEQVRQGDPTNLEVGKGPVVSRGQYERIMSYIEKGREEGATVLFGGHSIWSGNFVPHTAFVDVTEGMSIVKEEIFGPVVTISKFSSEEDAIKKANDSEYGLAAYVFTSDMACAKRVSDSLELSIEANDNIDSISNYRNMKLPWTRIIRFMASDGRVLRGEPILPFPDLDLGNITESDQLRAKVIVGDDPFDTTGKTKVSDEVVTVKKLLGPLAREDVPVLRCVGLNYAKHIKETGRTPPPFPFIFFKPNTTVMDHNAPVVIPKIAQDDQADYEGELCMVIGRDAKDVPVESALDYVAAYTAGNDVSSRKLQRDPTLAGHVPQWGFSKGFDTFAPMGPCLVAAELIGDPATLHLKTIINGETRQDESVSDLLFNSAYLVSYLSQGTTLQKGSVIMTGTPGGIGAGMDPPQYLSPGTKMEVWISKIGTLRNSVEFA</sequence>
<evidence type="ECO:0000313" key="2">
    <source>
        <dbReference type="Proteomes" id="UP001065298"/>
    </source>
</evidence>
<organism evidence="1 2">
    <name type="scientific">Fusarium keratoplasticum</name>
    <dbReference type="NCBI Taxonomy" id="1328300"/>
    <lineage>
        <taxon>Eukaryota</taxon>
        <taxon>Fungi</taxon>
        <taxon>Dikarya</taxon>
        <taxon>Ascomycota</taxon>
        <taxon>Pezizomycotina</taxon>
        <taxon>Sordariomycetes</taxon>
        <taxon>Hypocreomycetidae</taxon>
        <taxon>Hypocreales</taxon>
        <taxon>Nectriaceae</taxon>
        <taxon>Fusarium</taxon>
        <taxon>Fusarium solani species complex</taxon>
    </lineage>
</organism>
<proteinExistence type="predicted"/>
<dbReference type="EMBL" id="CM046516">
    <property type="protein sequence ID" value="KAI8648558.1"/>
    <property type="molecule type" value="Genomic_DNA"/>
</dbReference>
<comment type="caution">
    <text evidence="1">The sequence shown here is derived from an EMBL/GenBank/DDBJ whole genome shotgun (WGS) entry which is preliminary data.</text>
</comment>
<gene>
    <name evidence="1" type="ORF">NCS57_01467000</name>
</gene>
<keyword evidence="2" id="KW-1185">Reference proteome</keyword>